<evidence type="ECO:0000313" key="2">
    <source>
        <dbReference type="Proteomes" id="UP001432180"/>
    </source>
</evidence>
<reference evidence="1 2" key="1">
    <citation type="journal article" date="2023" name="Microorganisms">
        <title>Thiorhodovibrio frisius and Trv. litoralis spp. nov., Two Novel Members from a Clade of Fastidious Purple Sulfur Bacteria That Exhibit Unique Red-Shifted Light-Harvesting Capabilities.</title>
        <authorList>
            <person name="Methner A."/>
            <person name="Kuzyk S.B."/>
            <person name="Petersen J."/>
            <person name="Bauer S."/>
            <person name="Brinkmann H."/>
            <person name="Sichau K."/>
            <person name="Wanner G."/>
            <person name="Wolf J."/>
            <person name="Neumann-Schaal M."/>
            <person name="Henke P."/>
            <person name="Tank M."/>
            <person name="Sproer C."/>
            <person name="Bunk B."/>
            <person name="Overmann J."/>
        </authorList>
    </citation>
    <scope>NUCLEOTIDE SEQUENCE [LARGE SCALE GENOMIC DNA]</scope>
    <source>
        <strain evidence="1 2">DSM 6702</strain>
    </source>
</reference>
<evidence type="ECO:0000313" key="1">
    <source>
        <dbReference type="EMBL" id="WPL16326.1"/>
    </source>
</evidence>
<accession>A0ABZ0S5M0</accession>
<name>A0ABZ0S5M0_9GAMM</name>
<organism evidence="1 2">
    <name type="scientific">Thiorhodovibrio winogradskyi</name>
    <dbReference type="NCBI Taxonomy" id="77007"/>
    <lineage>
        <taxon>Bacteria</taxon>
        <taxon>Pseudomonadati</taxon>
        <taxon>Pseudomonadota</taxon>
        <taxon>Gammaproteobacteria</taxon>
        <taxon>Chromatiales</taxon>
        <taxon>Chromatiaceae</taxon>
        <taxon>Thiorhodovibrio</taxon>
    </lineage>
</organism>
<proteinExistence type="predicted"/>
<dbReference type="Proteomes" id="UP001432180">
    <property type="component" value="Chromosome"/>
</dbReference>
<gene>
    <name evidence="1" type="ORF">Thiowin_01279</name>
</gene>
<sequence length="45" mass="5170">MQTLTKCIITTNLREFILNESLLARILGGSAQRRYNLITHALMHN</sequence>
<dbReference type="EMBL" id="CP121472">
    <property type="protein sequence ID" value="WPL16326.1"/>
    <property type="molecule type" value="Genomic_DNA"/>
</dbReference>
<keyword evidence="2" id="KW-1185">Reference proteome</keyword>
<dbReference type="RefSeq" id="WP_328986870.1">
    <property type="nucleotide sequence ID" value="NZ_CP121472.1"/>
</dbReference>
<protein>
    <submittedName>
        <fullName evidence="1">Uncharacterized protein</fullName>
    </submittedName>
</protein>